<organism evidence="5 6">
    <name type="scientific">Clostridium chromiireducens</name>
    <dbReference type="NCBI Taxonomy" id="225345"/>
    <lineage>
        <taxon>Bacteria</taxon>
        <taxon>Bacillati</taxon>
        <taxon>Bacillota</taxon>
        <taxon>Clostridia</taxon>
        <taxon>Eubacteriales</taxon>
        <taxon>Clostridiaceae</taxon>
        <taxon>Clostridium</taxon>
    </lineage>
</organism>
<dbReference type="RefSeq" id="WP_160359539.1">
    <property type="nucleotide sequence ID" value="NZ_WSRQ01000019.1"/>
</dbReference>
<dbReference type="PANTHER" id="PTHR30349:SF41">
    <property type="entry name" value="INTEGRASE_RECOMBINASE PROTEIN MJ0367-RELATED"/>
    <property type="match status" value="1"/>
</dbReference>
<comment type="similarity">
    <text evidence="1">Belongs to the 'phage' integrase family.</text>
</comment>
<dbReference type="GO" id="GO:0015074">
    <property type="term" value="P:DNA integration"/>
    <property type="evidence" value="ECO:0007669"/>
    <property type="project" value="InterPro"/>
</dbReference>
<evidence type="ECO:0000313" key="5">
    <source>
        <dbReference type="EMBL" id="MVX64656.1"/>
    </source>
</evidence>
<dbReference type="PROSITE" id="PS51898">
    <property type="entry name" value="TYR_RECOMBINASE"/>
    <property type="match status" value="1"/>
</dbReference>
<gene>
    <name evidence="5" type="ORF">GKZ28_13230</name>
</gene>
<dbReference type="Gene3D" id="1.10.443.10">
    <property type="entry name" value="Intergrase catalytic core"/>
    <property type="match status" value="1"/>
</dbReference>
<accession>A0A964W2M0</accession>
<dbReference type="InterPro" id="IPR011010">
    <property type="entry name" value="DNA_brk_join_enz"/>
</dbReference>
<dbReference type="Pfam" id="PF00589">
    <property type="entry name" value="Phage_integrase"/>
    <property type="match status" value="1"/>
</dbReference>
<comment type="caution">
    <text evidence="5">The sequence shown here is derived from an EMBL/GenBank/DDBJ whole genome shotgun (WGS) entry which is preliminary data.</text>
</comment>
<evidence type="ECO:0000256" key="1">
    <source>
        <dbReference type="ARBA" id="ARBA00008857"/>
    </source>
</evidence>
<dbReference type="InterPro" id="IPR050090">
    <property type="entry name" value="Tyrosine_recombinase_XerCD"/>
</dbReference>
<evidence type="ECO:0000313" key="6">
    <source>
        <dbReference type="Proteomes" id="UP000656077"/>
    </source>
</evidence>
<dbReference type="Proteomes" id="UP000656077">
    <property type="component" value="Unassembled WGS sequence"/>
</dbReference>
<feature type="domain" description="Tyr recombinase" evidence="4">
    <location>
        <begin position="4"/>
        <end position="186"/>
    </location>
</feature>
<evidence type="ECO:0000259" key="4">
    <source>
        <dbReference type="PROSITE" id="PS51898"/>
    </source>
</evidence>
<dbReference type="EMBL" id="WSRQ01000019">
    <property type="protein sequence ID" value="MVX64656.1"/>
    <property type="molecule type" value="Genomic_DNA"/>
</dbReference>
<keyword evidence="3" id="KW-0233">DNA recombination</keyword>
<dbReference type="SUPFAM" id="SSF56349">
    <property type="entry name" value="DNA breaking-rejoining enzymes"/>
    <property type="match status" value="1"/>
</dbReference>
<proteinExistence type="inferred from homology"/>
<protein>
    <submittedName>
        <fullName evidence="5">Tyrosine-type recombinase/integrase</fullName>
    </submittedName>
</protein>
<dbReference type="InterPro" id="IPR013762">
    <property type="entry name" value="Integrase-like_cat_sf"/>
</dbReference>
<dbReference type="GO" id="GO:0006310">
    <property type="term" value="P:DNA recombination"/>
    <property type="evidence" value="ECO:0007669"/>
    <property type="project" value="UniProtKB-KW"/>
</dbReference>
<dbReference type="InterPro" id="IPR002104">
    <property type="entry name" value="Integrase_catalytic"/>
</dbReference>
<name>A0A964W2M0_9CLOT</name>
<keyword evidence="2" id="KW-0238">DNA-binding</keyword>
<dbReference type="AlphaFoldDB" id="A0A964W2M0"/>
<sequence>MANKKTLALSEEQYSKIINTMVTGFEFEGKQIQPNSRIATALVIEANLGIRIGDVLNLHLTDIIKDGERFRLDVIEDKTEKSRTFTVPSEIYNFIKEYCLKNDIKETAKIFQLGERAVQKQLKLVCDFLGYKGISTHSFRKYFATNIYINNNYNIELVRQLLQHSVVETSQKYIGIGTKELETAIQNNVNLLKTF</sequence>
<evidence type="ECO:0000256" key="3">
    <source>
        <dbReference type="ARBA" id="ARBA00023172"/>
    </source>
</evidence>
<dbReference type="PANTHER" id="PTHR30349">
    <property type="entry name" value="PHAGE INTEGRASE-RELATED"/>
    <property type="match status" value="1"/>
</dbReference>
<evidence type="ECO:0000256" key="2">
    <source>
        <dbReference type="ARBA" id="ARBA00023125"/>
    </source>
</evidence>
<reference evidence="5" key="1">
    <citation type="submission" date="2019-12" db="EMBL/GenBank/DDBJ databases">
        <title>Microbes associate with the intestines of laboratory mice.</title>
        <authorList>
            <person name="Navarre W."/>
            <person name="Wong E."/>
        </authorList>
    </citation>
    <scope>NUCLEOTIDE SEQUENCE</scope>
    <source>
        <strain evidence="5">NM79_F5</strain>
    </source>
</reference>
<dbReference type="GO" id="GO:0003677">
    <property type="term" value="F:DNA binding"/>
    <property type="evidence" value="ECO:0007669"/>
    <property type="project" value="UniProtKB-KW"/>
</dbReference>